<organism evidence="2 3">
    <name type="scientific">Oedothorax gibbosus</name>
    <dbReference type="NCBI Taxonomy" id="931172"/>
    <lineage>
        <taxon>Eukaryota</taxon>
        <taxon>Metazoa</taxon>
        <taxon>Ecdysozoa</taxon>
        <taxon>Arthropoda</taxon>
        <taxon>Chelicerata</taxon>
        <taxon>Arachnida</taxon>
        <taxon>Araneae</taxon>
        <taxon>Araneomorphae</taxon>
        <taxon>Entelegynae</taxon>
        <taxon>Araneoidea</taxon>
        <taxon>Linyphiidae</taxon>
        <taxon>Erigoninae</taxon>
        <taxon>Oedothorax</taxon>
    </lineage>
</organism>
<name>A0AAV6TG48_9ARAC</name>
<comment type="caution">
    <text evidence="2">The sequence shown here is derived from an EMBL/GenBank/DDBJ whole genome shotgun (WGS) entry which is preliminary data.</text>
</comment>
<proteinExistence type="predicted"/>
<sequence length="123" mass="13454">MGTDRDEITYLPPDFPKGPKRGAPDTARERAFTRKRPPLRTAIPPGETKSYKEKIIFPGSSVDVSGVRCVPHLVPKGPISVSGLGILKTPFPFRSANETKPSMCLRLADVSLLERISPDPLTD</sequence>
<reference evidence="2 3" key="1">
    <citation type="journal article" date="2022" name="Nat. Ecol. Evol.">
        <title>A masculinizing supergene underlies an exaggerated male reproductive morph in a spider.</title>
        <authorList>
            <person name="Hendrickx F."/>
            <person name="De Corte Z."/>
            <person name="Sonet G."/>
            <person name="Van Belleghem S.M."/>
            <person name="Kostlbacher S."/>
            <person name="Vangestel C."/>
        </authorList>
    </citation>
    <scope>NUCLEOTIDE SEQUENCE [LARGE SCALE GENOMIC DNA]</scope>
    <source>
        <strain evidence="2">W744_W776</strain>
    </source>
</reference>
<gene>
    <name evidence="2" type="ORF">JTE90_012936</name>
</gene>
<dbReference type="AlphaFoldDB" id="A0AAV6TG48"/>
<evidence type="ECO:0000256" key="1">
    <source>
        <dbReference type="SAM" id="MobiDB-lite"/>
    </source>
</evidence>
<dbReference type="EMBL" id="JAFNEN010004909">
    <property type="protein sequence ID" value="KAG8170769.1"/>
    <property type="molecule type" value="Genomic_DNA"/>
</dbReference>
<feature type="region of interest" description="Disordered" evidence="1">
    <location>
        <begin position="1"/>
        <end position="47"/>
    </location>
</feature>
<evidence type="ECO:0000313" key="2">
    <source>
        <dbReference type="EMBL" id="KAG8170769.1"/>
    </source>
</evidence>
<accession>A0AAV6TG48</accession>
<feature type="compositionally biased region" description="Basic and acidic residues" evidence="1">
    <location>
        <begin position="22"/>
        <end position="32"/>
    </location>
</feature>
<dbReference type="Proteomes" id="UP000827092">
    <property type="component" value="Unassembled WGS sequence"/>
</dbReference>
<keyword evidence="3" id="KW-1185">Reference proteome</keyword>
<protein>
    <submittedName>
        <fullName evidence="2">Uncharacterized protein</fullName>
    </submittedName>
</protein>
<evidence type="ECO:0000313" key="3">
    <source>
        <dbReference type="Proteomes" id="UP000827092"/>
    </source>
</evidence>